<comment type="caution">
    <text evidence="3">The sequence shown here is derived from an EMBL/GenBank/DDBJ whole genome shotgun (WGS) entry which is preliminary data.</text>
</comment>
<sequence length="103" mass="12366">MSDEPRELPHEEPQKQPLERNQENIKTLKDEIKNEIRNELKEKFTQSRKKRKHRIIYSVCVFALGVLIGFSGGRATHSEHHFNQVHKGHFEHGQFQKWHDMRK</sequence>
<evidence type="ECO:0000256" key="1">
    <source>
        <dbReference type="SAM" id="MobiDB-lite"/>
    </source>
</evidence>
<name>A0A942YYN7_9BACI</name>
<reference evidence="3" key="1">
    <citation type="submission" date="2021-05" db="EMBL/GenBank/DDBJ databases">
        <title>Novel Bacillus species.</title>
        <authorList>
            <person name="Liu G."/>
        </authorList>
    </citation>
    <scope>NUCLEOTIDE SEQUENCE</scope>
    <source>
        <strain evidence="3">FJAT-49825</strain>
    </source>
</reference>
<keyword evidence="4" id="KW-1185">Reference proteome</keyword>
<feature type="transmembrane region" description="Helical" evidence="2">
    <location>
        <begin position="55"/>
        <end position="73"/>
    </location>
</feature>
<keyword evidence="2" id="KW-1133">Transmembrane helix</keyword>
<evidence type="ECO:0000256" key="2">
    <source>
        <dbReference type="SAM" id="Phobius"/>
    </source>
</evidence>
<evidence type="ECO:0000313" key="4">
    <source>
        <dbReference type="Proteomes" id="UP000679749"/>
    </source>
</evidence>
<accession>A0A942YYN7</accession>
<dbReference type="RefSeq" id="WP_213119670.1">
    <property type="nucleotide sequence ID" value="NZ_JAGYPF010000004.1"/>
</dbReference>
<dbReference type="EMBL" id="JAGYPF010000004">
    <property type="protein sequence ID" value="MBS4215191.1"/>
    <property type="molecule type" value="Genomic_DNA"/>
</dbReference>
<dbReference type="AlphaFoldDB" id="A0A942YYN7"/>
<gene>
    <name evidence="3" type="ORF">KHA99_22370</name>
</gene>
<feature type="region of interest" description="Disordered" evidence="1">
    <location>
        <begin position="1"/>
        <end position="27"/>
    </location>
</feature>
<organism evidence="3 4">
    <name type="scientific">Neobacillus rhizophilus</name>
    <dbReference type="NCBI Taxonomy" id="2833579"/>
    <lineage>
        <taxon>Bacteria</taxon>
        <taxon>Bacillati</taxon>
        <taxon>Bacillota</taxon>
        <taxon>Bacilli</taxon>
        <taxon>Bacillales</taxon>
        <taxon>Bacillaceae</taxon>
        <taxon>Neobacillus</taxon>
    </lineage>
</organism>
<keyword evidence="2" id="KW-0812">Transmembrane</keyword>
<keyword evidence="2" id="KW-0472">Membrane</keyword>
<proteinExistence type="predicted"/>
<evidence type="ECO:0000313" key="3">
    <source>
        <dbReference type="EMBL" id="MBS4215191.1"/>
    </source>
</evidence>
<dbReference type="Proteomes" id="UP000679749">
    <property type="component" value="Unassembled WGS sequence"/>
</dbReference>
<protein>
    <submittedName>
        <fullName evidence="3">Uncharacterized protein</fullName>
    </submittedName>
</protein>